<evidence type="ECO:0000256" key="3">
    <source>
        <dbReference type="ARBA" id="ARBA00022614"/>
    </source>
</evidence>
<comment type="similarity">
    <text evidence="2">Belongs to the RLP family.</text>
</comment>
<dbReference type="Pfam" id="PF00560">
    <property type="entry name" value="LRR_1"/>
    <property type="match status" value="2"/>
</dbReference>
<evidence type="ECO:0000256" key="10">
    <source>
        <dbReference type="SAM" id="Phobius"/>
    </source>
</evidence>
<proteinExistence type="inferred from homology"/>
<evidence type="ECO:0000256" key="6">
    <source>
        <dbReference type="ARBA" id="ARBA00022989"/>
    </source>
</evidence>
<dbReference type="PRINTS" id="PR00019">
    <property type="entry name" value="LEURICHRPT"/>
</dbReference>
<keyword evidence="4 10" id="KW-0812">Transmembrane</keyword>
<dbReference type="PANTHER" id="PTHR48062">
    <property type="entry name" value="RECEPTOR-LIKE PROTEIN 14"/>
    <property type="match status" value="1"/>
</dbReference>
<keyword evidence="6 10" id="KW-1133">Transmembrane helix</keyword>
<comment type="subcellular location">
    <subcellularLocation>
        <location evidence="1">Membrane</location>
        <topology evidence="1">Single-pass membrane protein</topology>
    </subcellularLocation>
</comment>
<dbReference type="FunFam" id="3.80.10.10:FF:000111">
    <property type="entry name" value="LRR receptor-like serine/threonine-protein kinase ERECTA"/>
    <property type="match status" value="1"/>
</dbReference>
<dbReference type="InterPro" id="IPR032675">
    <property type="entry name" value="LRR_dom_sf"/>
</dbReference>
<dbReference type="PROSITE" id="PS51450">
    <property type="entry name" value="LRR"/>
    <property type="match status" value="1"/>
</dbReference>
<evidence type="ECO:0000256" key="9">
    <source>
        <dbReference type="ARBA" id="ARBA00023180"/>
    </source>
</evidence>
<dbReference type="Gramene" id="CDX73060">
    <property type="protein sequence ID" value="CDX73060"/>
    <property type="gene ID" value="GSBRNA2T00103505001"/>
</dbReference>
<gene>
    <name evidence="11" type="ORF">DARMORV10_C06P48300.1</name>
</gene>
<evidence type="ECO:0000256" key="1">
    <source>
        <dbReference type="ARBA" id="ARBA00004167"/>
    </source>
</evidence>
<keyword evidence="3" id="KW-0433">Leucine-rich repeat</keyword>
<keyword evidence="8" id="KW-0675">Receptor</keyword>
<dbReference type="AlphaFoldDB" id="A0A816QY55"/>
<evidence type="ECO:0000256" key="7">
    <source>
        <dbReference type="ARBA" id="ARBA00023136"/>
    </source>
</evidence>
<organism evidence="11">
    <name type="scientific">Brassica napus</name>
    <name type="common">Rape</name>
    <dbReference type="NCBI Taxonomy" id="3708"/>
    <lineage>
        <taxon>Eukaryota</taxon>
        <taxon>Viridiplantae</taxon>
        <taxon>Streptophyta</taxon>
        <taxon>Embryophyta</taxon>
        <taxon>Tracheophyta</taxon>
        <taxon>Spermatophyta</taxon>
        <taxon>Magnoliopsida</taxon>
        <taxon>eudicotyledons</taxon>
        <taxon>Gunneridae</taxon>
        <taxon>Pentapetalae</taxon>
        <taxon>rosids</taxon>
        <taxon>malvids</taxon>
        <taxon>Brassicales</taxon>
        <taxon>Brassicaceae</taxon>
        <taxon>Brassiceae</taxon>
        <taxon>Brassica</taxon>
    </lineage>
</organism>
<keyword evidence="7 10" id="KW-0472">Membrane</keyword>
<evidence type="ECO:0000256" key="4">
    <source>
        <dbReference type="ARBA" id="ARBA00022692"/>
    </source>
</evidence>
<accession>A0A816QY55</accession>
<reference evidence="11" key="1">
    <citation type="submission" date="2021-01" db="EMBL/GenBank/DDBJ databases">
        <authorList>
            <consortium name="Genoscope - CEA"/>
            <person name="William W."/>
        </authorList>
    </citation>
    <scope>NUCLEOTIDE SEQUENCE</scope>
</reference>
<feature type="transmembrane region" description="Helical" evidence="10">
    <location>
        <begin position="155"/>
        <end position="176"/>
    </location>
</feature>
<sequence length="200" mass="21986">MFPFLNAITSLKTLNLGLLYGMDFSENELSGDIPAELGGLVKLQALNLSHNKLSGSIPKSFSGLKNVESLDLSFNMLQGRIPSQLTELSSLAVFNVSFNNLSGVIPQGKQFNTFDAKSYLGNPLLCGQSINTSCDNFQEQDNGVKAESTVDMVSFYWSLAAAYVAILIGLFTSLSFDSPWSSFWFYLVDAFIHKVKNLLR</sequence>
<dbReference type="Proteomes" id="UP001295469">
    <property type="component" value="Chromosome C06"/>
</dbReference>
<evidence type="ECO:0000256" key="2">
    <source>
        <dbReference type="ARBA" id="ARBA00009592"/>
    </source>
</evidence>
<dbReference type="InterPro" id="IPR051502">
    <property type="entry name" value="RLP_Defense_Trigger"/>
</dbReference>
<dbReference type="PANTHER" id="PTHR48062:SF64">
    <property type="entry name" value="RECEPTOR-LIKE PROTEIN 13"/>
    <property type="match status" value="1"/>
</dbReference>
<name>A0A816QY55_BRANA</name>
<evidence type="ECO:0000256" key="8">
    <source>
        <dbReference type="ARBA" id="ARBA00023170"/>
    </source>
</evidence>
<dbReference type="OMA" id="WRIAYFW"/>
<evidence type="ECO:0000256" key="5">
    <source>
        <dbReference type="ARBA" id="ARBA00022737"/>
    </source>
</evidence>
<evidence type="ECO:0000313" key="11">
    <source>
        <dbReference type="EMBL" id="CAF2064741.1"/>
    </source>
</evidence>
<dbReference type="SUPFAM" id="SSF52058">
    <property type="entry name" value="L domain-like"/>
    <property type="match status" value="1"/>
</dbReference>
<dbReference type="GO" id="GO:0016020">
    <property type="term" value="C:membrane"/>
    <property type="evidence" value="ECO:0007669"/>
    <property type="project" value="UniProtKB-SubCell"/>
</dbReference>
<protein>
    <submittedName>
        <fullName evidence="11">(rape) hypothetical protein</fullName>
    </submittedName>
</protein>
<dbReference type="Gene3D" id="3.80.10.10">
    <property type="entry name" value="Ribonuclease Inhibitor"/>
    <property type="match status" value="1"/>
</dbReference>
<keyword evidence="9" id="KW-0325">Glycoprotein</keyword>
<keyword evidence="5" id="KW-0677">Repeat</keyword>
<dbReference type="InterPro" id="IPR001611">
    <property type="entry name" value="Leu-rich_rpt"/>
</dbReference>
<dbReference type="EMBL" id="HG994370">
    <property type="protein sequence ID" value="CAF2064741.1"/>
    <property type="molecule type" value="Genomic_DNA"/>
</dbReference>